<comment type="similarity">
    <text evidence="2">Belongs to the V-ATPase 116 kDa subunit family.</text>
</comment>
<feature type="transmembrane region" description="Helical" evidence="8">
    <location>
        <begin position="549"/>
        <end position="573"/>
    </location>
</feature>
<keyword evidence="7 8" id="KW-0472">Membrane</keyword>
<protein>
    <submittedName>
        <fullName evidence="9">V-type ATP synthase subunit I</fullName>
    </submittedName>
</protein>
<feature type="transmembrane region" description="Helical" evidence="8">
    <location>
        <begin position="492"/>
        <end position="510"/>
    </location>
</feature>
<dbReference type="EMBL" id="JBHSGO010000201">
    <property type="protein sequence ID" value="MFC4666464.1"/>
    <property type="molecule type" value="Genomic_DNA"/>
</dbReference>
<proteinExistence type="inferred from homology"/>
<dbReference type="RefSeq" id="WP_380079553.1">
    <property type="nucleotide sequence ID" value="NZ_JBHSGO010000201.1"/>
</dbReference>
<comment type="subcellular location">
    <subcellularLocation>
        <location evidence="1">Membrane</location>
        <topology evidence="1">Multi-pass membrane protein</topology>
    </subcellularLocation>
</comment>
<evidence type="ECO:0000313" key="9">
    <source>
        <dbReference type="EMBL" id="MFC4666464.1"/>
    </source>
</evidence>
<dbReference type="Pfam" id="PF01496">
    <property type="entry name" value="V_ATPase_I"/>
    <property type="match status" value="1"/>
</dbReference>
<feature type="transmembrane region" description="Helical" evidence="8">
    <location>
        <begin position="516"/>
        <end position="537"/>
    </location>
</feature>
<dbReference type="InterPro" id="IPR002490">
    <property type="entry name" value="V-ATPase_116kDa_su"/>
</dbReference>
<evidence type="ECO:0000256" key="4">
    <source>
        <dbReference type="ARBA" id="ARBA00022692"/>
    </source>
</evidence>
<feature type="transmembrane region" description="Helical" evidence="8">
    <location>
        <begin position="435"/>
        <end position="459"/>
    </location>
</feature>
<evidence type="ECO:0000256" key="6">
    <source>
        <dbReference type="ARBA" id="ARBA00023065"/>
    </source>
</evidence>
<evidence type="ECO:0000256" key="2">
    <source>
        <dbReference type="ARBA" id="ARBA00009904"/>
    </source>
</evidence>
<feature type="transmembrane region" description="Helical" evidence="8">
    <location>
        <begin position="316"/>
        <end position="341"/>
    </location>
</feature>
<evidence type="ECO:0000256" key="3">
    <source>
        <dbReference type="ARBA" id="ARBA00022448"/>
    </source>
</evidence>
<keyword evidence="4 8" id="KW-0812">Transmembrane</keyword>
<name>A0ABV9K8W9_9PORP</name>
<evidence type="ECO:0000256" key="8">
    <source>
        <dbReference type="SAM" id="Phobius"/>
    </source>
</evidence>
<comment type="caution">
    <text evidence="9">The sequence shown here is derived from an EMBL/GenBank/DDBJ whole genome shotgun (WGS) entry which is preliminary data.</text>
</comment>
<dbReference type="Proteomes" id="UP001596020">
    <property type="component" value="Unassembled WGS sequence"/>
</dbReference>
<sequence length="602" mass="67383">MNKYSFLIFHKEYESFLLRLRELGLVHIQETQDAKSASDLTELLNERKAVDMFKRQLAAKRSEDASEETRIELTEEDGKKAYQEALEIQDKLAKIVQEIATKKKEVEAQAVWGNFTPEDLDKLASAGYVLRFYACPASTYKEDWETQYGAVVINNIRSINYFVAVQHPEDQPIPDIEQIKPQMKSLNHLKLELEDMEKKKQEMTDAFISFADNRINEISAYDRALQNKFNFGSALIQADKVAEDRLMMLQGWIPEKDAASLEETLDKEGIYYEKMDIKVDDPVPIKLKNNAYSRLFEPITAMFSLPNYNEIDPTPLFAPFFMLFFALCFGDGGYGLMLLLISSLIKMKVDKKMKPFCGLFQWLGGTAAVVGALMGSVFGMVMPWAGDQLLGSVSNDYFLNQDNMMKVAIGVGLLQIVFGKFVAGTKIAKQHGFKYGLATYAWGMIIVTGGLYLLLPALAPSAPKVVSYILLGILGICVLIAFFYNSPGKNPFFNFGAGIWNTYNMASGLLGDTLSYIRLFAIGLTGGILGSVFNNLAVDMSEGSIILKLTVFPLILIIGHSLNFGLAMISSLVHPLRLTFVEFYKNAEFEGGGKAYNPFKKQ</sequence>
<reference evidence="10" key="1">
    <citation type="journal article" date="2019" name="Int. J. Syst. Evol. Microbiol.">
        <title>The Global Catalogue of Microorganisms (GCM) 10K type strain sequencing project: providing services to taxonomists for standard genome sequencing and annotation.</title>
        <authorList>
            <consortium name="The Broad Institute Genomics Platform"/>
            <consortium name="The Broad Institute Genome Sequencing Center for Infectious Disease"/>
            <person name="Wu L."/>
            <person name="Ma J."/>
        </authorList>
    </citation>
    <scope>NUCLEOTIDE SEQUENCE [LARGE SCALE GENOMIC DNA]</scope>
    <source>
        <strain evidence="10">CGMCC 4.7357</strain>
    </source>
</reference>
<evidence type="ECO:0000256" key="1">
    <source>
        <dbReference type="ARBA" id="ARBA00004141"/>
    </source>
</evidence>
<keyword evidence="3" id="KW-0813">Transport</keyword>
<keyword evidence="6" id="KW-0406">Ion transport</keyword>
<evidence type="ECO:0000256" key="7">
    <source>
        <dbReference type="ARBA" id="ARBA00023136"/>
    </source>
</evidence>
<dbReference type="PANTHER" id="PTHR11629">
    <property type="entry name" value="VACUOLAR PROTON ATPASES"/>
    <property type="match status" value="1"/>
</dbReference>
<keyword evidence="5 8" id="KW-1133">Transmembrane helix</keyword>
<evidence type="ECO:0000313" key="10">
    <source>
        <dbReference type="Proteomes" id="UP001596020"/>
    </source>
</evidence>
<gene>
    <name evidence="9" type="ORF">ACFO3G_07620</name>
</gene>
<organism evidence="9 10">
    <name type="scientific">Falsiporphyromonas endometrii</name>
    <dbReference type="NCBI Taxonomy" id="1387297"/>
    <lineage>
        <taxon>Bacteria</taxon>
        <taxon>Pseudomonadati</taxon>
        <taxon>Bacteroidota</taxon>
        <taxon>Bacteroidia</taxon>
        <taxon>Bacteroidales</taxon>
        <taxon>Porphyromonadaceae</taxon>
        <taxon>Falsiporphyromonas</taxon>
    </lineage>
</organism>
<feature type="transmembrane region" description="Helical" evidence="8">
    <location>
        <begin position="362"/>
        <end position="384"/>
    </location>
</feature>
<feature type="transmembrane region" description="Helical" evidence="8">
    <location>
        <begin position="404"/>
        <end position="423"/>
    </location>
</feature>
<accession>A0ABV9K8W9</accession>
<keyword evidence="10" id="KW-1185">Reference proteome</keyword>
<evidence type="ECO:0000256" key="5">
    <source>
        <dbReference type="ARBA" id="ARBA00022989"/>
    </source>
</evidence>
<feature type="transmembrane region" description="Helical" evidence="8">
    <location>
        <begin position="465"/>
        <end position="485"/>
    </location>
</feature>
<dbReference type="PANTHER" id="PTHR11629:SF63">
    <property type="entry name" value="V-TYPE PROTON ATPASE SUBUNIT A"/>
    <property type="match status" value="1"/>
</dbReference>